<dbReference type="InterPro" id="IPR007197">
    <property type="entry name" value="rSAM"/>
</dbReference>
<dbReference type="SMART" id="SM00729">
    <property type="entry name" value="Elp3"/>
    <property type="match status" value="1"/>
</dbReference>
<evidence type="ECO:0000313" key="3">
    <source>
        <dbReference type="Proteomes" id="UP000229681"/>
    </source>
</evidence>
<dbReference type="PANTHER" id="PTHR42731">
    <property type="entry name" value="SLL1084 PROTEIN"/>
    <property type="match status" value="1"/>
</dbReference>
<sequence>MTPEQIERKLDRLLLSVTKPGRYVGGEYNSVRKNWESVSFRAALAFPDIYDLGMSNLGLMILYDILNQQPDMLAERTYSPWLDMEALMRQHGIPLYSLESKRPIREFDLLGISLPYEQLYTNALNLIDLAGMPVLAAERDERYPLVIAGGHACYNPEPMADFIDAFVIGEGEEIILDIARTLIAMRGRAREEQLRALAKIQGVYVPRFYDVRYHADGTIESVTPNVPEAPPRVLKRIVPILPKPFTRFLVPNVDTVHNRAPIEIMRGCTRGCRFCHAGMVTRPVRERSVEEVVAAVDEIVRNTGFEEIGLLSLSSSDYTHVKRLVREIGDRWGAQGLSIGLPSLRIETMSAELMDALRDTRRSGFTLAPEAATEKMRDIINKYVPDAQVLETAHEIYKRGWRTIKLYFMIGHPSETLEDVQAIADLSKAVLAQGRKFHGNKANVNVGVSTFIPKPHTPFQWSPLDTLEQIYAKQELLKRELRGNGLRLRWNNPQETLFEGFLSRGDRRLGAVILRAWRNGAKFDAWQDEFKPEVWREAFAAEGLSIDFYTHRPRPLDEIFPWDHIDAAVKKKFLIEDYLMSQRGETRVDCRNKCFACGILPKFAEMRSQTPAEAWECPPVKPKAARGVPVGEIIPLLPTS</sequence>
<dbReference type="Pfam" id="PF04055">
    <property type="entry name" value="Radical_SAM"/>
    <property type="match status" value="1"/>
</dbReference>
<dbReference type="CDD" id="cd01335">
    <property type="entry name" value="Radical_SAM"/>
    <property type="match status" value="1"/>
</dbReference>
<organism evidence="2 3">
    <name type="scientific">Candidatus Thermofonsia Clade 1 bacterium</name>
    <dbReference type="NCBI Taxonomy" id="2364210"/>
    <lineage>
        <taxon>Bacteria</taxon>
        <taxon>Bacillati</taxon>
        <taxon>Chloroflexota</taxon>
        <taxon>Candidatus Thermofontia</taxon>
        <taxon>Candidatus Thermofonsia Clade 1</taxon>
    </lineage>
</organism>
<feature type="domain" description="Radical SAM core" evidence="1">
    <location>
        <begin position="254"/>
        <end position="487"/>
    </location>
</feature>
<protein>
    <submittedName>
        <fullName evidence="2">B12-binding domain-containing radical SAM protein</fullName>
    </submittedName>
</protein>
<dbReference type="Gene3D" id="3.40.50.280">
    <property type="entry name" value="Cobalamin-binding domain"/>
    <property type="match status" value="1"/>
</dbReference>
<accession>A0A2M8PGD0</accession>
<evidence type="ECO:0000313" key="2">
    <source>
        <dbReference type="EMBL" id="PJF36609.1"/>
    </source>
</evidence>
<dbReference type="GO" id="GO:0051536">
    <property type="term" value="F:iron-sulfur cluster binding"/>
    <property type="evidence" value="ECO:0007669"/>
    <property type="project" value="InterPro"/>
</dbReference>
<dbReference type="InterPro" id="IPR045784">
    <property type="entry name" value="Radical_SAM_N2"/>
</dbReference>
<gene>
    <name evidence="2" type="ORF">CUN49_04580</name>
</gene>
<dbReference type="SUPFAM" id="SSF102114">
    <property type="entry name" value="Radical SAM enzymes"/>
    <property type="match status" value="1"/>
</dbReference>
<dbReference type="Proteomes" id="UP000229681">
    <property type="component" value="Unassembled WGS sequence"/>
</dbReference>
<dbReference type="SFLD" id="SFLDG01082">
    <property type="entry name" value="B12-binding_domain_containing"/>
    <property type="match status" value="1"/>
</dbReference>
<dbReference type="InterPro" id="IPR023404">
    <property type="entry name" value="rSAM_horseshoe"/>
</dbReference>
<dbReference type="InterPro" id="IPR058240">
    <property type="entry name" value="rSAM_sf"/>
</dbReference>
<dbReference type="NCBIfam" id="TIGR03960">
    <property type="entry name" value="rSAM_fuse_unch"/>
    <property type="match status" value="1"/>
</dbReference>
<dbReference type="EMBL" id="PGTM01000042">
    <property type="protein sequence ID" value="PJF36609.1"/>
    <property type="molecule type" value="Genomic_DNA"/>
</dbReference>
<reference evidence="2 3" key="1">
    <citation type="submission" date="2017-11" db="EMBL/GenBank/DDBJ databases">
        <title>Evolution of Phototrophy in the Chloroflexi Phylum Driven by Horizontal Gene Transfer.</title>
        <authorList>
            <person name="Ward L.M."/>
            <person name="Hemp J."/>
            <person name="Shih P.M."/>
            <person name="Mcglynn S.E."/>
            <person name="Fischer W."/>
        </authorList>
    </citation>
    <scope>NUCLEOTIDE SEQUENCE [LARGE SCALE GENOMIC DNA]</scope>
    <source>
        <strain evidence="2">JP3_13</strain>
    </source>
</reference>
<evidence type="ECO:0000259" key="1">
    <source>
        <dbReference type="PROSITE" id="PS51918"/>
    </source>
</evidence>
<dbReference type="SFLD" id="SFLDS00029">
    <property type="entry name" value="Radical_SAM"/>
    <property type="match status" value="1"/>
</dbReference>
<dbReference type="PROSITE" id="PS51918">
    <property type="entry name" value="RADICAL_SAM"/>
    <property type="match status" value="1"/>
</dbReference>
<name>A0A2M8PGD0_9CHLR</name>
<dbReference type="AlphaFoldDB" id="A0A2M8PGD0"/>
<dbReference type="InterPro" id="IPR006638">
    <property type="entry name" value="Elp3/MiaA/NifB-like_rSAM"/>
</dbReference>
<dbReference type="InterPro" id="IPR023862">
    <property type="entry name" value="CHP03960_rSAM"/>
</dbReference>
<dbReference type="Pfam" id="PF19864">
    <property type="entry name" value="Radical_SAM_N2"/>
    <property type="match status" value="1"/>
</dbReference>
<proteinExistence type="predicted"/>
<dbReference type="Gene3D" id="3.80.30.20">
    <property type="entry name" value="tm_1862 like domain"/>
    <property type="match status" value="1"/>
</dbReference>
<dbReference type="GO" id="GO:0003824">
    <property type="term" value="F:catalytic activity"/>
    <property type="evidence" value="ECO:0007669"/>
    <property type="project" value="InterPro"/>
</dbReference>
<dbReference type="PANTHER" id="PTHR42731:SF1">
    <property type="entry name" value="RADICAL SAM DOMAIN PROTEIN"/>
    <property type="match status" value="1"/>
</dbReference>
<comment type="caution">
    <text evidence="2">The sequence shown here is derived from an EMBL/GenBank/DDBJ whole genome shotgun (WGS) entry which is preliminary data.</text>
</comment>